<feature type="transmembrane region" description="Helical" evidence="6">
    <location>
        <begin position="21"/>
        <end position="45"/>
    </location>
</feature>
<dbReference type="InterPro" id="IPR020846">
    <property type="entry name" value="MFS_dom"/>
</dbReference>
<dbReference type="InterPro" id="IPR005829">
    <property type="entry name" value="Sugar_transporter_CS"/>
</dbReference>
<feature type="transmembrane region" description="Helical" evidence="6">
    <location>
        <begin position="286"/>
        <end position="305"/>
    </location>
</feature>
<gene>
    <name evidence="8" type="ORF">DES48_101119</name>
</gene>
<dbReference type="EMBL" id="QNRI01000001">
    <property type="protein sequence ID" value="RBP01383.1"/>
    <property type="molecule type" value="Genomic_DNA"/>
</dbReference>
<feature type="transmembrane region" description="Helical" evidence="6">
    <location>
        <begin position="355"/>
        <end position="375"/>
    </location>
</feature>
<dbReference type="Pfam" id="PF07690">
    <property type="entry name" value="MFS_1"/>
    <property type="match status" value="1"/>
</dbReference>
<name>A0A366EGC6_9BACI</name>
<dbReference type="GO" id="GO:0022857">
    <property type="term" value="F:transmembrane transporter activity"/>
    <property type="evidence" value="ECO:0007669"/>
    <property type="project" value="InterPro"/>
</dbReference>
<feature type="transmembrane region" description="Helical" evidence="6">
    <location>
        <begin position="51"/>
        <end position="71"/>
    </location>
</feature>
<dbReference type="STRING" id="200904.GCA_900168775_02501"/>
<comment type="subcellular location">
    <subcellularLocation>
        <location evidence="1">Cell membrane</location>
        <topology evidence="1">Multi-pass membrane protein</topology>
    </subcellularLocation>
</comment>
<dbReference type="Gene3D" id="1.20.1250.20">
    <property type="entry name" value="MFS general substrate transporter like domains"/>
    <property type="match status" value="1"/>
</dbReference>
<dbReference type="SUPFAM" id="SSF103473">
    <property type="entry name" value="MFS general substrate transporter"/>
    <property type="match status" value="1"/>
</dbReference>
<dbReference type="OrthoDB" id="2086294at2"/>
<feature type="transmembrane region" description="Helical" evidence="6">
    <location>
        <begin position="381"/>
        <end position="399"/>
    </location>
</feature>
<dbReference type="PROSITE" id="PS00217">
    <property type="entry name" value="SUGAR_TRANSPORT_2"/>
    <property type="match status" value="1"/>
</dbReference>
<reference evidence="8 9" key="1">
    <citation type="submission" date="2018-06" db="EMBL/GenBank/DDBJ databases">
        <title>Genomic Encyclopedia of Type Strains, Phase IV (KMG-IV): sequencing the most valuable type-strain genomes for metagenomic binning, comparative biology and taxonomic classification.</title>
        <authorList>
            <person name="Goeker M."/>
        </authorList>
    </citation>
    <scope>NUCLEOTIDE SEQUENCE [LARGE SCALE GENOMIC DNA]</scope>
    <source>
        <strain evidence="8 9">DSM 15140</strain>
    </source>
</reference>
<dbReference type="PANTHER" id="PTHR23526">
    <property type="entry name" value="INTEGRAL MEMBRANE TRANSPORT PROTEIN-RELATED"/>
    <property type="match status" value="1"/>
</dbReference>
<dbReference type="PROSITE" id="PS50850">
    <property type="entry name" value="MFS"/>
    <property type="match status" value="1"/>
</dbReference>
<evidence type="ECO:0000256" key="3">
    <source>
        <dbReference type="ARBA" id="ARBA00022692"/>
    </source>
</evidence>
<protein>
    <submittedName>
        <fullName evidence="8">YQGE family putative transporter</fullName>
    </submittedName>
</protein>
<keyword evidence="4 6" id="KW-1133">Transmembrane helix</keyword>
<keyword evidence="2" id="KW-0813">Transport</keyword>
<evidence type="ECO:0000256" key="2">
    <source>
        <dbReference type="ARBA" id="ARBA00022448"/>
    </source>
</evidence>
<dbReference type="RefSeq" id="WP_079708490.1">
    <property type="nucleotide sequence ID" value="NZ_BAABQN010000001.1"/>
</dbReference>
<evidence type="ECO:0000256" key="6">
    <source>
        <dbReference type="SAM" id="Phobius"/>
    </source>
</evidence>
<feature type="transmembrane region" description="Helical" evidence="6">
    <location>
        <begin position="109"/>
        <end position="131"/>
    </location>
</feature>
<feature type="transmembrane region" description="Helical" evidence="6">
    <location>
        <begin position="83"/>
        <end position="103"/>
    </location>
</feature>
<keyword evidence="9" id="KW-1185">Reference proteome</keyword>
<evidence type="ECO:0000259" key="7">
    <source>
        <dbReference type="PROSITE" id="PS50850"/>
    </source>
</evidence>
<dbReference type="Proteomes" id="UP000252254">
    <property type="component" value="Unassembled WGS sequence"/>
</dbReference>
<evidence type="ECO:0000313" key="9">
    <source>
        <dbReference type="Proteomes" id="UP000252254"/>
    </source>
</evidence>
<dbReference type="AlphaFoldDB" id="A0A366EGC6"/>
<dbReference type="PANTHER" id="PTHR23526:SF2">
    <property type="entry name" value="MAJOR FACILITATOR SUPERFAMILY (MFS) PROFILE DOMAIN-CONTAINING PROTEIN"/>
    <property type="match status" value="1"/>
</dbReference>
<organism evidence="8 9">
    <name type="scientific">Paraliobacillus ryukyuensis</name>
    <dbReference type="NCBI Taxonomy" id="200904"/>
    <lineage>
        <taxon>Bacteria</taxon>
        <taxon>Bacillati</taxon>
        <taxon>Bacillota</taxon>
        <taxon>Bacilli</taxon>
        <taxon>Bacillales</taxon>
        <taxon>Bacillaceae</taxon>
        <taxon>Paraliobacillus</taxon>
    </lineage>
</organism>
<feature type="domain" description="Major facilitator superfamily (MFS) profile" evidence="7">
    <location>
        <begin position="1"/>
        <end position="201"/>
    </location>
</feature>
<dbReference type="GO" id="GO:0005886">
    <property type="term" value="C:plasma membrane"/>
    <property type="evidence" value="ECO:0007669"/>
    <property type="project" value="UniProtKB-SubCell"/>
</dbReference>
<evidence type="ECO:0000256" key="5">
    <source>
        <dbReference type="ARBA" id="ARBA00023136"/>
    </source>
</evidence>
<comment type="caution">
    <text evidence="8">The sequence shown here is derived from an EMBL/GenBank/DDBJ whole genome shotgun (WGS) entry which is preliminary data.</text>
</comment>
<dbReference type="InterPro" id="IPR052528">
    <property type="entry name" value="Sugar_transport-like"/>
</dbReference>
<sequence>MKKKYLHILIGDMEVNRDLKLLLTIGGLYALATFLSNTFVNIYLWKQTNDYVAIAVYNLFIYILQPITFIVAGKLAKKVDRVLVLRLGVSTLAIFFLTVLIVGEKAANFNMLLGALLGIGYGFYWLAFNVLTFEITEPETRDFFNGFLGLMQSFGGMIGPIIAGYIISQWDSSQGYTIIFTVSFFLFIGAVTCSFFINRRRAEGKFFFKRIVTERRHNKNWRRILYAHVLQGLREGIFVFVISIWVFIATGSELALGTFNLIFSGFSFLCYYAATRIIKPHLRKRSIFIGGLILFLALFIIIAKLNYTILLIYGGIIGIAYPLFTVPYASLTYDVIGTAWKAKELRIEYIAVREVFLNIGRVSSIILFLICIQLAPPASSIPVLLMLLGGGHFFVYFVIKGISLPSLSKKSPPTVKGDIISHENR</sequence>
<proteinExistence type="predicted"/>
<keyword evidence="3 6" id="KW-0812">Transmembrane</keyword>
<feature type="transmembrane region" description="Helical" evidence="6">
    <location>
        <begin position="173"/>
        <end position="197"/>
    </location>
</feature>
<evidence type="ECO:0000256" key="4">
    <source>
        <dbReference type="ARBA" id="ARBA00022989"/>
    </source>
</evidence>
<evidence type="ECO:0000256" key="1">
    <source>
        <dbReference type="ARBA" id="ARBA00004651"/>
    </source>
</evidence>
<dbReference type="InterPro" id="IPR011701">
    <property type="entry name" value="MFS"/>
</dbReference>
<evidence type="ECO:0000313" key="8">
    <source>
        <dbReference type="EMBL" id="RBP01383.1"/>
    </source>
</evidence>
<accession>A0A366EGC6</accession>
<keyword evidence="5 6" id="KW-0472">Membrane</keyword>
<feature type="transmembrane region" description="Helical" evidence="6">
    <location>
        <begin position="225"/>
        <end position="248"/>
    </location>
</feature>
<dbReference type="InterPro" id="IPR036259">
    <property type="entry name" value="MFS_trans_sf"/>
</dbReference>
<feature type="transmembrane region" description="Helical" evidence="6">
    <location>
        <begin position="143"/>
        <end position="167"/>
    </location>
</feature>
<feature type="transmembrane region" description="Helical" evidence="6">
    <location>
        <begin position="311"/>
        <end position="335"/>
    </location>
</feature>
<feature type="transmembrane region" description="Helical" evidence="6">
    <location>
        <begin position="254"/>
        <end position="274"/>
    </location>
</feature>